<dbReference type="InterPro" id="IPR036390">
    <property type="entry name" value="WH_DNA-bd_sf"/>
</dbReference>
<name>W1N1X2_9GAMM</name>
<dbReference type="Gene3D" id="3.40.190.10">
    <property type="entry name" value="Periplasmic binding protein-like II"/>
    <property type="match status" value="2"/>
</dbReference>
<evidence type="ECO:0000259" key="5">
    <source>
        <dbReference type="PROSITE" id="PS50931"/>
    </source>
</evidence>
<evidence type="ECO:0000256" key="4">
    <source>
        <dbReference type="ARBA" id="ARBA00023163"/>
    </source>
</evidence>
<dbReference type="Pfam" id="PF00126">
    <property type="entry name" value="HTH_1"/>
    <property type="match status" value="1"/>
</dbReference>
<proteinExistence type="inferred from homology"/>
<keyword evidence="7" id="KW-1185">Reference proteome</keyword>
<dbReference type="FunFam" id="1.10.10.10:FF:000001">
    <property type="entry name" value="LysR family transcriptional regulator"/>
    <property type="match status" value="1"/>
</dbReference>
<dbReference type="PROSITE" id="PS50931">
    <property type="entry name" value="HTH_LYSR"/>
    <property type="match status" value="1"/>
</dbReference>
<feature type="domain" description="HTH lysR-type" evidence="5">
    <location>
        <begin position="16"/>
        <end position="73"/>
    </location>
</feature>
<dbReference type="PATRIC" id="fig|1178482.3.peg.4164"/>
<dbReference type="AlphaFoldDB" id="W1N1X2"/>
<dbReference type="OrthoDB" id="5723059at2"/>
<evidence type="ECO:0000256" key="3">
    <source>
        <dbReference type="ARBA" id="ARBA00023125"/>
    </source>
</evidence>
<dbReference type="Proteomes" id="UP000019113">
    <property type="component" value="Unassembled WGS sequence"/>
</dbReference>
<comment type="caution">
    <text evidence="6">The sequence shown here is derived from an EMBL/GenBank/DDBJ whole genome shotgun (WGS) entry which is preliminary data.</text>
</comment>
<reference evidence="6 7" key="1">
    <citation type="submission" date="2013-08" db="EMBL/GenBank/DDBJ databases">
        <title>draft genome of Halomonas huanghegensis, strain BJGMM-B45T.</title>
        <authorList>
            <person name="Miao C."/>
            <person name="Wan Y."/>
            <person name="Jin W."/>
        </authorList>
    </citation>
    <scope>NUCLEOTIDE SEQUENCE [LARGE SCALE GENOMIC DNA]</scope>
    <source>
        <strain evidence="6 7">BJGMM-B45</strain>
    </source>
</reference>
<keyword evidence="3" id="KW-0238">DNA-binding</keyword>
<evidence type="ECO:0000256" key="2">
    <source>
        <dbReference type="ARBA" id="ARBA00023015"/>
    </source>
</evidence>
<dbReference type="InterPro" id="IPR036388">
    <property type="entry name" value="WH-like_DNA-bd_sf"/>
</dbReference>
<dbReference type="SUPFAM" id="SSF46785">
    <property type="entry name" value="Winged helix' DNA-binding domain"/>
    <property type="match status" value="1"/>
</dbReference>
<dbReference type="GO" id="GO:0003677">
    <property type="term" value="F:DNA binding"/>
    <property type="evidence" value="ECO:0007669"/>
    <property type="project" value="UniProtKB-KW"/>
</dbReference>
<organism evidence="6 7">
    <name type="scientific">Halomonas huangheensis</name>
    <dbReference type="NCBI Taxonomy" id="1178482"/>
    <lineage>
        <taxon>Bacteria</taxon>
        <taxon>Pseudomonadati</taxon>
        <taxon>Pseudomonadota</taxon>
        <taxon>Gammaproteobacteria</taxon>
        <taxon>Oceanospirillales</taxon>
        <taxon>Halomonadaceae</taxon>
        <taxon>Halomonas</taxon>
    </lineage>
</organism>
<comment type="similarity">
    <text evidence="1">Belongs to the LysR transcriptional regulatory family.</text>
</comment>
<dbReference type="InterPro" id="IPR005119">
    <property type="entry name" value="LysR_subst-bd"/>
</dbReference>
<dbReference type="InterPro" id="IPR050176">
    <property type="entry name" value="LTTR"/>
</dbReference>
<evidence type="ECO:0000313" key="7">
    <source>
        <dbReference type="Proteomes" id="UP000019113"/>
    </source>
</evidence>
<keyword evidence="2" id="KW-0805">Transcription regulation</keyword>
<dbReference type="KEGG" id="hhu:AR456_09050"/>
<gene>
    <name evidence="6" type="ORF">BJB45_07760</name>
</gene>
<dbReference type="PANTHER" id="PTHR30579">
    <property type="entry name" value="TRANSCRIPTIONAL REGULATOR"/>
    <property type="match status" value="1"/>
</dbReference>
<dbReference type="Pfam" id="PF03466">
    <property type="entry name" value="LysR_substrate"/>
    <property type="match status" value="1"/>
</dbReference>
<dbReference type="EMBL" id="AVBC01000068">
    <property type="protein sequence ID" value="ERL49161.1"/>
    <property type="molecule type" value="Genomic_DNA"/>
</dbReference>
<dbReference type="Gene3D" id="1.10.10.10">
    <property type="entry name" value="Winged helix-like DNA-binding domain superfamily/Winged helix DNA-binding domain"/>
    <property type="match status" value="1"/>
</dbReference>
<dbReference type="GO" id="GO:0003700">
    <property type="term" value="F:DNA-binding transcription factor activity"/>
    <property type="evidence" value="ECO:0007669"/>
    <property type="project" value="InterPro"/>
</dbReference>
<dbReference type="RefSeq" id="WP_021821130.1">
    <property type="nucleotide sequence ID" value="NZ_AVBC01000068.1"/>
</dbReference>
<accession>W1N1X2</accession>
<evidence type="ECO:0000256" key="1">
    <source>
        <dbReference type="ARBA" id="ARBA00009437"/>
    </source>
</evidence>
<dbReference type="STRING" id="1178482.AR456_09050"/>
<protein>
    <recommendedName>
        <fullName evidence="5">HTH lysR-type domain-containing protein</fullName>
    </recommendedName>
</protein>
<keyword evidence="4" id="KW-0804">Transcription</keyword>
<dbReference type="SUPFAM" id="SSF53850">
    <property type="entry name" value="Periplasmic binding protein-like II"/>
    <property type="match status" value="1"/>
</dbReference>
<sequence>MSVPNGPGWQAPLPLLDLDVLRNFVAIVENRSFSRAAHQVHRTPSALSMQIKSLEETLGKTLLIREARRVSTTCEGETLLRYARRLLNLNQEAVEQFLCPALQGTVRLGTADDVGTRLLPQVLSRFARSHPSVQVDVSVAPSLDLMRRFDAGELDVALMTSGTDGMPGDRGEVVHSESLVWAGRRGGMASERRPLQLALSNHGCAWRRMALSALDAAGIDYRIAYVSENTAGHCAALWADLAISTLPASMVEPPLKCIDQSAGLPALGKYQVLMLRHPGSNSASDALADTVVEAFQHWTGQSLELASA</sequence>
<dbReference type="InterPro" id="IPR000847">
    <property type="entry name" value="LysR_HTH_N"/>
</dbReference>
<dbReference type="eggNOG" id="COG0583">
    <property type="taxonomic scope" value="Bacteria"/>
</dbReference>
<evidence type="ECO:0000313" key="6">
    <source>
        <dbReference type="EMBL" id="ERL49161.1"/>
    </source>
</evidence>
<dbReference type="PANTHER" id="PTHR30579:SF7">
    <property type="entry name" value="HTH-TYPE TRANSCRIPTIONAL REGULATOR LRHA-RELATED"/>
    <property type="match status" value="1"/>
</dbReference>